<evidence type="ECO:0000313" key="2">
    <source>
        <dbReference type="Proteomes" id="UP000265520"/>
    </source>
</evidence>
<name>A0A392SU90_9FABA</name>
<dbReference type="Proteomes" id="UP000265520">
    <property type="component" value="Unassembled WGS sequence"/>
</dbReference>
<protein>
    <submittedName>
        <fullName evidence="1">Uncharacterized protein</fullName>
    </submittedName>
</protein>
<dbReference type="EMBL" id="LXQA010437217">
    <property type="protein sequence ID" value="MCI51784.1"/>
    <property type="molecule type" value="Genomic_DNA"/>
</dbReference>
<comment type="caution">
    <text evidence="1">The sequence shown here is derived from an EMBL/GenBank/DDBJ whole genome shotgun (WGS) entry which is preliminary data.</text>
</comment>
<sequence length="32" mass="4074">YTKTCCKEDLYKNLCFETEEEFDHKVIWKWKD</sequence>
<organism evidence="1 2">
    <name type="scientific">Trifolium medium</name>
    <dbReference type="NCBI Taxonomy" id="97028"/>
    <lineage>
        <taxon>Eukaryota</taxon>
        <taxon>Viridiplantae</taxon>
        <taxon>Streptophyta</taxon>
        <taxon>Embryophyta</taxon>
        <taxon>Tracheophyta</taxon>
        <taxon>Spermatophyta</taxon>
        <taxon>Magnoliopsida</taxon>
        <taxon>eudicotyledons</taxon>
        <taxon>Gunneridae</taxon>
        <taxon>Pentapetalae</taxon>
        <taxon>rosids</taxon>
        <taxon>fabids</taxon>
        <taxon>Fabales</taxon>
        <taxon>Fabaceae</taxon>
        <taxon>Papilionoideae</taxon>
        <taxon>50 kb inversion clade</taxon>
        <taxon>NPAAA clade</taxon>
        <taxon>Hologalegina</taxon>
        <taxon>IRL clade</taxon>
        <taxon>Trifolieae</taxon>
        <taxon>Trifolium</taxon>
    </lineage>
</organism>
<dbReference type="AlphaFoldDB" id="A0A392SU90"/>
<evidence type="ECO:0000313" key="1">
    <source>
        <dbReference type="EMBL" id="MCI51784.1"/>
    </source>
</evidence>
<feature type="non-terminal residue" evidence="1">
    <location>
        <position position="1"/>
    </location>
</feature>
<keyword evidence="2" id="KW-1185">Reference proteome</keyword>
<reference evidence="1 2" key="1">
    <citation type="journal article" date="2018" name="Front. Plant Sci.">
        <title>Red Clover (Trifolium pratense) and Zigzag Clover (T. medium) - A Picture of Genomic Similarities and Differences.</title>
        <authorList>
            <person name="Dluhosova J."/>
            <person name="Istvanek J."/>
            <person name="Nedelnik J."/>
            <person name="Repkova J."/>
        </authorList>
    </citation>
    <scope>NUCLEOTIDE SEQUENCE [LARGE SCALE GENOMIC DNA]</scope>
    <source>
        <strain evidence="2">cv. 10/8</strain>
        <tissue evidence="1">Leaf</tissue>
    </source>
</reference>
<accession>A0A392SU90</accession>
<proteinExistence type="predicted"/>